<name>A0ABP4YAF1_9ACTN</name>
<dbReference type="EMBL" id="BAAALT010000078">
    <property type="protein sequence ID" value="GAA1805788.1"/>
    <property type="molecule type" value="Genomic_DNA"/>
</dbReference>
<dbReference type="InterPro" id="IPR040794">
    <property type="entry name" value="CE2_N"/>
</dbReference>
<dbReference type="PANTHER" id="PTHR37834">
    <property type="entry name" value="GDSL-LIKE LIPASE/ACYLHYDROLASE DOMAIN PROTEIN (AFU_ORTHOLOGUE AFUA_2G00620)"/>
    <property type="match status" value="1"/>
</dbReference>
<protein>
    <recommendedName>
        <fullName evidence="3">CBM2 domain-containing protein</fullName>
    </recommendedName>
</protein>
<dbReference type="CDD" id="cd01831">
    <property type="entry name" value="Endoglucanase_E_like"/>
    <property type="match status" value="1"/>
</dbReference>
<evidence type="ECO:0000256" key="2">
    <source>
        <dbReference type="SAM" id="SignalP"/>
    </source>
</evidence>
<dbReference type="RefSeq" id="WP_344131150.1">
    <property type="nucleotide sequence ID" value="NZ_BAAALT010000078.1"/>
</dbReference>
<dbReference type="InterPro" id="IPR036514">
    <property type="entry name" value="SGNH_hydro_sf"/>
</dbReference>
<dbReference type="Proteomes" id="UP001500218">
    <property type="component" value="Unassembled WGS sequence"/>
</dbReference>
<evidence type="ECO:0000256" key="1">
    <source>
        <dbReference type="SAM" id="MobiDB-lite"/>
    </source>
</evidence>
<dbReference type="InterPro" id="IPR008965">
    <property type="entry name" value="CBM2/CBM3_carb-bd_dom_sf"/>
</dbReference>
<dbReference type="Pfam" id="PF00657">
    <property type="entry name" value="Lipase_GDSL"/>
    <property type="match status" value="1"/>
</dbReference>
<feature type="domain" description="CBM2" evidence="3">
    <location>
        <begin position="29"/>
        <end position="139"/>
    </location>
</feature>
<dbReference type="InterPro" id="IPR012291">
    <property type="entry name" value="CBM2_carb-bd_dom_sf"/>
</dbReference>
<dbReference type="Gene3D" id="3.40.50.1110">
    <property type="entry name" value="SGNH hydrolase"/>
    <property type="match status" value="1"/>
</dbReference>
<dbReference type="InterPro" id="IPR052762">
    <property type="entry name" value="PCW_deacetylase/CE"/>
</dbReference>
<dbReference type="Pfam" id="PF17996">
    <property type="entry name" value="CE2_N"/>
    <property type="match status" value="1"/>
</dbReference>
<feature type="region of interest" description="Disordered" evidence="1">
    <location>
        <begin position="147"/>
        <end position="181"/>
    </location>
</feature>
<organism evidence="4 5">
    <name type="scientific">Luedemannella flava</name>
    <dbReference type="NCBI Taxonomy" id="349316"/>
    <lineage>
        <taxon>Bacteria</taxon>
        <taxon>Bacillati</taxon>
        <taxon>Actinomycetota</taxon>
        <taxon>Actinomycetes</taxon>
        <taxon>Micromonosporales</taxon>
        <taxon>Micromonosporaceae</taxon>
        <taxon>Luedemannella</taxon>
    </lineage>
</organism>
<dbReference type="InterPro" id="IPR037461">
    <property type="entry name" value="CtCE2-like_dom"/>
</dbReference>
<dbReference type="Pfam" id="PF00553">
    <property type="entry name" value="CBM_2"/>
    <property type="match status" value="1"/>
</dbReference>
<dbReference type="Gene3D" id="2.60.120.260">
    <property type="entry name" value="Galactose-binding domain-like"/>
    <property type="match status" value="1"/>
</dbReference>
<dbReference type="InterPro" id="IPR001087">
    <property type="entry name" value="GDSL"/>
</dbReference>
<dbReference type="SUPFAM" id="SSF49384">
    <property type="entry name" value="Carbohydrate-binding domain"/>
    <property type="match status" value="1"/>
</dbReference>
<dbReference type="InterPro" id="IPR001919">
    <property type="entry name" value="CBD2"/>
</dbReference>
<gene>
    <name evidence="4" type="ORF">GCM10009682_29570</name>
</gene>
<sequence length="529" mass="55724">MRLTPRTSRLAAAVAATVAAGAVITVATSADAAAGCRVTYSVTSQWPGGFGANINVDNLGDPLTSWKLTWSFTAGQTVQQLWNGTATQSGAQVSVVNAAWNGGLATGARVSVGFNGSWNNASNPLPTDFALNGVVCNGPVTTTAPVTSRAVTSAAPTSRPPTSAVVTSRPPTSAVVTSAGPTTSTTGVFNQVNTPSRVRAAGAAAQFNWPGVYFEGRFRGTGVGLILNDSNNDYEVRIDGAVVATIVTPGQSTYWVNNLSNAEHTVRLGKRTESPWSVGEFGGLVPAAGGAILSTPAARTRQIEFIGDSWTAGYGNMSTTRDCTSNGGLTRNSNANQTFGAITARGLNADYQIQAWSGLGMVRNYGGQNTGTQFRDYYDKDLMALYNSAVWQNPGTWKPQVVVVGLGINDFSTSLTAGEKWATMDALVADYKTAYLAFITKLRAQYGANTYIILTYPDLSYQTTAFATSIQSIVATRNAAGDSRVKALYYDNNALGLDLMGCDWHPSQHDEQLLASTLTSFIGTLPLSW</sequence>
<reference evidence="5" key="1">
    <citation type="journal article" date="2019" name="Int. J. Syst. Evol. Microbiol.">
        <title>The Global Catalogue of Microorganisms (GCM) 10K type strain sequencing project: providing services to taxonomists for standard genome sequencing and annotation.</title>
        <authorList>
            <consortium name="The Broad Institute Genomics Platform"/>
            <consortium name="The Broad Institute Genome Sequencing Center for Infectious Disease"/>
            <person name="Wu L."/>
            <person name="Ma J."/>
        </authorList>
    </citation>
    <scope>NUCLEOTIDE SEQUENCE [LARGE SCALE GENOMIC DNA]</scope>
    <source>
        <strain evidence="5">JCM 13250</strain>
    </source>
</reference>
<comment type="caution">
    <text evidence="4">The sequence shown here is derived from an EMBL/GenBank/DDBJ whole genome shotgun (WGS) entry which is preliminary data.</text>
</comment>
<feature type="chain" id="PRO_5047004453" description="CBM2 domain-containing protein" evidence="2">
    <location>
        <begin position="33"/>
        <end position="529"/>
    </location>
</feature>
<proteinExistence type="predicted"/>
<dbReference type="Gene3D" id="2.60.40.290">
    <property type="match status" value="1"/>
</dbReference>
<evidence type="ECO:0000313" key="4">
    <source>
        <dbReference type="EMBL" id="GAA1805788.1"/>
    </source>
</evidence>
<dbReference type="PROSITE" id="PS51173">
    <property type="entry name" value="CBM2"/>
    <property type="match status" value="1"/>
</dbReference>
<dbReference type="SMART" id="SM00637">
    <property type="entry name" value="CBD_II"/>
    <property type="match status" value="1"/>
</dbReference>
<evidence type="ECO:0000313" key="5">
    <source>
        <dbReference type="Proteomes" id="UP001500218"/>
    </source>
</evidence>
<keyword evidence="2" id="KW-0732">Signal</keyword>
<dbReference type="PANTHER" id="PTHR37834:SF2">
    <property type="entry name" value="ESTERASE, SGNH HYDROLASE-TYPE"/>
    <property type="match status" value="1"/>
</dbReference>
<feature type="signal peptide" evidence="2">
    <location>
        <begin position="1"/>
        <end position="32"/>
    </location>
</feature>
<accession>A0ABP4YAF1</accession>
<evidence type="ECO:0000259" key="3">
    <source>
        <dbReference type="PROSITE" id="PS51173"/>
    </source>
</evidence>
<dbReference type="SUPFAM" id="SSF52266">
    <property type="entry name" value="SGNH hydrolase"/>
    <property type="match status" value="1"/>
</dbReference>
<keyword evidence="5" id="KW-1185">Reference proteome</keyword>